<dbReference type="RefSeq" id="WP_046137342.1">
    <property type="nucleotide sequence ID" value="NZ_LANJ01000019.1"/>
</dbReference>
<reference evidence="8 9" key="1">
    <citation type="submission" date="2015-03" db="EMBL/GenBank/DDBJ databases">
        <authorList>
            <person name="Lepp D."/>
            <person name="Hassan Y.I."/>
            <person name="Li X.-Z."/>
            <person name="Zhou T."/>
        </authorList>
    </citation>
    <scope>NUCLEOTIDE SEQUENCE [LARGE SCALE GENOMIC DNA]</scope>
    <source>
        <strain evidence="8 9">E84</strain>
    </source>
</reference>
<evidence type="ECO:0000259" key="7">
    <source>
        <dbReference type="PROSITE" id="PS50983"/>
    </source>
</evidence>
<keyword evidence="4" id="KW-0406">Ion transport</keyword>
<evidence type="ECO:0000256" key="4">
    <source>
        <dbReference type="ARBA" id="ARBA00022496"/>
    </source>
</evidence>
<dbReference type="Pfam" id="PF01497">
    <property type="entry name" value="Peripla_BP_2"/>
    <property type="match status" value="1"/>
</dbReference>
<protein>
    <recommendedName>
        <fullName evidence="7">Fe/B12 periplasmic-binding domain-containing protein</fullName>
    </recommendedName>
</protein>
<dbReference type="Gene3D" id="3.40.50.1980">
    <property type="entry name" value="Nitrogenase molybdenum iron protein domain"/>
    <property type="match status" value="2"/>
</dbReference>
<dbReference type="Proteomes" id="UP000033411">
    <property type="component" value="Unassembled WGS sequence"/>
</dbReference>
<accession>A0A0F5Q9P6</accession>
<dbReference type="AlphaFoldDB" id="A0A0F5Q9P6"/>
<proteinExistence type="inferred from homology"/>
<feature type="domain" description="Fe/B12 periplasmic-binding" evidence="7">
    <location>
        <begin position="40"/>
        <end position="315"/>
    </location>
</feature>
<gene>
    <name evidence="8" type="ORF">WH87_13135</name>
</gene>
<dbReference type="EMBL" id="LANJ01000019">
    <property type="protein sequence ID" value="KKC37458.1"/>
    <property type="molecule type" value="Genomic_DNA"/>
</dbReference>
<dbReference type="SUPFAM" id="SSF53807">
    <property type="entry name" value="Helical backbone' metal receptor"/>
    <property type="match status" value="1"/>
</dbReference>
<dbReference type="InterPro" id="IPR002491">
    <property type="entry name" value="ABC_transptr_periplasmic_BD"/>
</dbReference>
<evidence type="ECO:0000313" key="8">
    <source>
        <dbReference type="EMBL" id="KKC37458.1"/>
    </source>
</evidence>
<keyword evidence="3" id="KW-0813">Transport</keyword>
<evidence type="ECO:0000256" key="5">
    <source>
        <dbReference type="ARBA" id="ARBA00022729"/>
    </source>
</evidence>
<evidence type="ECO:0000256" key="2">
    <source>
        <dbReference type="ARBA" id="ARBA00008814"/>
    </source>
</evidence>
<dbReference type="GO" id="GO:1901678">
    <property type="term" value="P:iron coordination entity transport"/>
    <property type="evidence" value="ECO:0007669"/>
    <property type="project" value="UniProtKB-ARBA"/>
</dbReference>
<keyword evidence="4" id="KW-0410">Iron transport</keyword>
<feature type="signal peptide" evidence="6">
    <location>
        <begin position="1"/>
        <end position="20"/>
    </location>
</feature>
<evidence type="ECO:0000313" key="9">
    <source>
        <dbReference type="Proteomes" id="UP000033411"/>
    </source>
</evidence>
<keyword evidence="4" id="KW-0408">Iron</keyword>
<comment type="subcellular location">
    <subcellularLocation>
        <location evidence="1">Cell envelope</location>
    </subcellularLocation>
</comment>
<keyword evidence="9" id="KW-1185">Reference proteome</keyword>
<dbReference type="STRING" id="1293439.WH87_13135"/>
<evidence type="ECO:0000256" key="3">
    <source>
        <dbReference type="ARBA" id="ARBA00022448"/>
    </source>
</evidence>
<name>A0A0F5Q9P6_9HYPH</name>
<dbReference type="OrthoDB" id="7941913at2"/>
<evidence type="ECO:0000256" key="1">
    <source>
        <dbReference type="ARBA" id="ARBA00004196"/>
    </source>
</evidence>
<comment type="caution">
    <text evidence="8">The sequence shown here is derived from an EMBL/GenBank/DDBJ whole genome shotgun (WGS) entry which is preliminary data.</text>
</comment>
<organism evidence="8 9">
    <name type="scientific">Devosia epidermidihirudinis</name>
    <dbReference type="NCBI Taxonomy" id="1293439"/>
    <lineage>
        <taxon>Bacteria</taxon>
        <taxon>Pseudomonadati</taxon>
        <taxon>Pseudomonadota</taxon>
        <taxon>Alphaproteobacteria</taxon>
        <taxon>Hyphomicrobiales</taxon>
        <taxon>Devosiaceae</taxon>
        <taxon>Devosia</taxon>
    </lineage>
</organism>
<keyword evidence="5 6" id="KW-0732">Signal</keyword>
<dbReference type="GO" id="GO:0030288">
    <property type="term" value="C:outer membrane-bounded periplasmic space"/>
    <property type="evidence" value="ECO:0007669"/>
    <property type="project" value="TreeGrafter"/>
</dbReference>
<dbReference type="InterPro" id="IPR051313">
    <property type="entry name" value="Bact_iron-sidero_bind"/>
</dbReference>
<sequence>MPKILTTLAFALLATTTGFAAEWSYTDGSGKTTTLPEMPSRIVAHGRAAPALIAYGIRPVAIFLDYPLEQERALKDVDLTGIEILGTSYETLSAESVLAVSPDLIISEWWPLDNAYGGAAAPQYGGDRLAAIAPIVGPAQGSSALGLMEDYEELAVALGADLTSPAIVAQKADFESAVTRFKASVAAKPDLLVMAVSPYPENLYVAVPSTSSELSDFMSWGLKMVIPDTPFAEGYFEELSWENAAKYQPDLVLVTDSFNDVDLKTLADQPLSDRIAAVKAGQVARWPAFWLRTYASYAKELNTLSDVIDAADQTIAD</sequence>
<dbReference type="PANTHER" id="PTHR30532">
    <property type="entry name" value="IRON III DICITRATE-BINDING PERIPLASMIC PROTEIN"/>
    <property type="match status" value="1"/>
</dbReference>
<feature type="chain" id="PRO_5002494189" description="Fe/B12 periplasmic-binding domain-containing protein" evidence="6">
    <location>
        <begin position="21"/>
        <end position="317"/>
    </location>
</feature>
<evidence type="ECO:0000256" key="6">
    <source>
        <dbReference type="SAM" id="SignalP"/>
    </source>
</evidence>
<dbReference type="PROSITE" id="PS50983">
    <property type="entry name" value="FE_B12_PBP"/>
    <property type="match status" value="1"/>
</dbReference>
<dbReference type="PANTHER" id="PTHR30532:SF24">
    <property type="entry name" value="FERRIC ENTEROBACTIN-BINDING PERIPLASMIC PROTEIN FEPB"/>
    <property type="match status" value="1"/>
</dbReference>
<dbReference type="PATRIC" id="fig|1293439.3.peg.2235"/>
<comment type="similarity">
    <text evidence="2">Belongs to the bacterial solute-binding protein 8 family.</text>
</comment>